<dbReference type="InterPro" id="IPR006264">
    <property type="entry name" value="EPSP_synthase"/>
</dbReference>
<dbReference type="Gene3D" id="3.65.10.10">
    <property type="entry name" value="Enolpyruvate transferase domain"/>
    <property type="match status" value="2"/>
</dbReference>
<feature type="binding site" evidence="9">
    <location>
        <position position="122"/>
    </location>
    <ligand>
        <name>phosphoenolpyruvate</name>
        <dbReference type="ChEBI" id="CHEBI:58702"/>
    </ligand>
</feature>
<comment type="catalytic activity">
    <reaction evidence="8">
        <text>3-phosphoshikimate + phosphoenolpyruvate = 5-O-(1-carboxyvinyl)-3-phosphoshikimate + phosphate</text>
        <dbReference type="Rhea" id="RHEA:21256"/>
        <dbReference type="ChEBI" id="CHEBI:43474"/>
        <dbReference type="ChEBI" id="CHEBI:57701"/>
        <dbReference type="ChEBI" id="CHEBI:58702"/>
        <dbReference type="ChEBI" id="CHEBI:145989"/>
        <dbReference type="EC" id="2.5.1.19"/>
    </reaction>
    <physiologicalReaction direction="left-to-right" evidence="8">
        <dbReference type="Rhea" id="RHEA:21257"/>
    </physiologicalReaction>
</comment>
<dbReference type="EC" id="2.5.1.19" evidence="9"/>
<dbReference type="PANTHER" id="PTHR21090">
    <property type="entry name" value="AROM/DEHYDROQUINATE SYNTHASE"/>
    <property type="match status" value="1"/>
</dbReference>
<keyword evidence="4 9" id="KW-0963">Cytoplasm</keyword>
<dbReference type="InterPro" id="IPR023193">
    <property type="entry name" value="EPSP_synthase_CS"/>
</dbReference>
<dbReference type="GO" id="GO:0009423">
    <property type="term" value="P:chorismate biosynthetic process"/>
    <property type="evidence" value="ECO:0007669"/>
    <property type="project" value="UniProtKB-UniRule"/>
</dbReference>
<feature type="active site" description="Proton acceptor" evidence="9">
    <location>
        <position position="314"/>
    </location>
</feature>
<dbReference type="PROSITE" id="PS00104">
    <property type="entry name" value="EPSP_SYNTHASE_1"/>
    <property type="match status" value="1"/>
</dbReference>
<comment type="subcellular location">
    <subcellularLocation>
        <location evidence="9">Cytoplasm</location>
    </subcellularLocation>
</comment>
<feature type="binding site" evidence="9">
    <location>
        <position position="345"/>
    </location>
    <ligand>
        <name>phosphoenolpyruvate</name>
        <dbReference type="ChEBI" id="CHEBI:58702"/>
    </ligand>
</feature>
<feature type="binding site" evidence="9">
    <location>
        <position position="168"/>
    </location>
    <ligand>
        <name>3-phosphoshikimate</name>
        <dbReference type="ChEBI" id="CHEBI:145989"/>
    </ligand>
</feature>
<dbReference type="Pfam" id="PF00275">
    <property type="entry name" value="EPSP_synthase"/>
    <property type="match status" value="1"/>
</dbReference>
<protein>
    <recommendedName>
        <fullName evidence="9">3-phosphoshikimate 1-carboxyvinyltransferase</fullName>
        <ecNumber evidence="9">2.5.1.19</ecNumber>
    </recommendedName>
    <alternativeName>
        <fullName evidence="9">5-enolpyruvylshikimate-3-phosphate synthase</fullName>
        <shortName evidence="9">EPSP synthase</shortName>
        <shortName evidence="9">EPSPS</shortName>
    </alternativeName>
</protein>
<comment type="pathway">
    <text evidence="2 9">Metabolic intermediate biosynthesis; chorismate biosynthesis; chorismate from D-erythrose 4-phosphate and phosphoenolpyruvate: step 6/7.</text>
</comment>
<evidence type="ECO:0000259" key="10">
    <source>
        <dbReference type="Pfam" id="PF00275"/>
    </source>
</evidence>
<dbReference type="Proteomes" id="UP000051445">
    <property type="component" value="Unassembled WGS sequence"/>
</dbReference>
<accession>A0A0R1P0S2</accession>
<dbReference type="InterPro" id="IPR036968">
    <property type="entry name" value="Enolpyruvate_Tfrase_sf"/>
</dbReference>
<reference evidence="11 12" key="1">
    <citation type="journal article" date="2015" name="Genome Announc.">
        <title>Expanding the biotechnology potential of lactobacilli through comparative genomics of 213 strains and associated genera.</title>
        <authorList>
            <person name="Sun Z."/>
            <person name="Harris H.M."/>
            <person name="McCann A."/>
            <person name="Guo C."/>
            <person name="Argimon S."/>
            <person name="Zhang W."/>
            <person name="Yang X."/>
            <person name="Jeffery I.B."/>
            <person name="Cooney J.C."/>
            <person name="Kagawa T.F."/>
            <person name="Liu W."/>
            <person name="Song Y."/>
            <person name="Salvetti E."/>
            <person name="Wrobel A."/>
            <person name="Rasinkangas P."/>
            <person name="Parkhill J."/>
            <person name="Rea M.C."/>
            <person name="O'Sullivan O."/>
            <person name="Ritari J."/>
            <person name="Douillard F.P."/>
            <person name="Paul Ross R."/>
            <person name="Yang R."/>
            <person name="Briner A.E."/>
            <person name="Felis G.E."/>
            <person name="de Vos W.M."/>
            <person name="Barrangou R."/>
            <person name="Klaenhammer T.R."/>
            <person name="Caufield P.W."/>
            <person name="Cui Y."/>
            <person name="Zhang H."/>
            <person name="O'Toole P.W."/>
        </authorList>
    </citation>
    <scope>NUCLEOTIDE SEQUENCE [LARGE SCALE GENOMIC DNA]</scope>
    <source>
        <strain evidence="11 12">DSM 13145</strain>
    </source>
</reference>
<dbReference type="FunFam" id="3.65.10.10:FF:000006">
    <property type="entry name" value="3-phosphoshikimate 1-carboxyvinyltransferase"/>
    <property type="match status" value="1"/>
</dbReference>
<evidence type="ECO:0000256" key="7">
    <source>
        <dbReference type="ARBA" id="ARBA00023141"/>
    </source>
</evidence>
<evidence type="ECO:0000256" key="3">
    <source>
        <dbReference type="ARBA" id="ARBA00009948"/>
    </source>
</evidence>
<keyword evidence="6 9" id="KW-0808">Transferase</keyword>
<feature type="domain" description="Enolpyruvate transferase" evidence="10">
    <location>
        <begin position="9"/>
        <end position="424"/>
    </location>
</feature>
<feature type="binding site" evidence="9">
    <location>
        <position position="27"/>
    </location>
    <ligand>
        <name>3-phosphoshikimate</name>
        <dbReference type="ChEBI" id="CHEBI:145989"/>
    </ligand>
</feature>
<feature type="binding site" evidence="9">
    <location>
        <position position="22"/>
    </location>
    <ligand>
        <name>phosphoenolpyruvate</name>
        <dbReference type="ChEBI" id="CHEBI:58702"/>
    </ligand>
</feature>
<dbReference type="OrthoDB" id="9809920at2"/>
<dbReference type="GO" id="GO:0005737">
    <property type="term" value="C:cytoplasm"/>
    <property type="evidence" value="ECO:0007669"/>
    <property type="project" value="UniProtKB-SubCell"/>
</dbReference>
<feature type="binding site" evidence="9">
    <location>
        <position position="22"/>
    </location>
    <ligand>
        <name>3-phosphoshikimate</name>
        <dbReference type="ChEBI" id="CHEBI:145989"/>
    </ligand>
</feature>
<dbReference type="PIRSF" id="PIRSF000505">
    <property type="entry name" value="EPSPS"/>
    <property type="match status" value="1"/>
</dbReference>
<feature type="binding site" evidence="9">
    <location>
        <position position="314"/>
    </location>
    <ligand>
        <name>3-phosphoshikimate</name>
        <dbReference type="ChEBI" id="CHEBI:145989"/>
    </ligand>
</feature>
<comment type="caution">
    <text evidence="11">The sequence shown here is derived from an EMBL/GenBank/DDBJ whole genome shotgun (WGS) entry which is preliminary data.</text>
</comment>
<feature type="binding site" evidence="9">
    <location>
        <position position="94"/>
    </location>
    <ligand>
        <name>phosphoenolpyruvate</name>
        <dbReference type="ChEBI" id="CHEBI:58702"/>
    </ligand>
</feature>
<dbReference type="STRING" id="1423746.FD27_GL001371"/>
<feature type="binding site" evidence="9">
    <location>
        <position position="389"/>
    </location>
    <ligand>
        <name>phosphoenolpyruvate</name>
        <dbReference type="ChEBI" id="CHEBI:58702"/>
    </ligand>
</feature>
<dbReference type="InterPro" id="IPR001986">
    <property type="entry name" value="Enolpyruvate_Tfrase_dom"/>
</dbReference>
<evidence type="ECO:0000256" key="6">
    <source>
        <dbReference type="ARBA" id="ARBA00022679"/>
    </source>
</evidence>
<evidence type="ECO:0000256" key="5">
    <source>
        <dbReference type="ARBA" id="ARBA00022605"/>
    </source>
</evidence>
<dbReference type="UniPathway" id="UPA00053">
    <property type="reaction ID" value="UER00089"/>
</dbReference>
<comment type="similarity">
    <text evidence="3 9">Belongs to the EPSP synthase family.</text>
</comment>
<evidence type="ECO:0000256" key="2">
    <source>
        <dbReference type="ARBA" id="ARBA00004811"/>
    </source>
</evidence>
<dbReference type="NCBIfam" id="TIGR01356">
    <property type="entry name" value="aroA"/>
    <property type="match status" value="1"/>
</dbReference>
<dbReference type="SUPFAM" id="SSF55205">
    <property type="entry name" value="EPT/RTPC-like"/>
    <property type="match status" value="1"/>
</dbReference>
<name>A0A0R1P0S2_9LACO</name>
<evidence type="ECO:0000256" key="8">
    <source>
        <dbReference type="ARBA" id="ARBA00044633"/>
    </source>
</evidence>
<dbReference type="EMBL" id="AZER01000025">
    <property type="protein sequence ID" value="KRL25985.1"/>
    <property type="molecule type" value="Genomic_DNA"/>
</dbReference>
<dbReference type="GO" id="GO:0003866">
    <property type="term" value="F:3-phosphoshikimate 1-carboxyvinyltransferase activity"/>
    <property type="evidence" value="ECO:0007669"/>
    <property type="project" value="UniProtKB-UniRule"/>
</dbReference>
<evidence type="ECO:0000313" key="11">
    <source>
        <dbReference type="EMBL" id="KRL25985.1"/>
    </source>
</evidence>
<dbReference type="PROSITE" id="PS00885">
    <property type="entry name" value="EPSP_SYNTHASE_2"/>
    <property type="match status" value="1"/>
</dbReference>
<evidence type="ECO:0000256" key="1">
    <source>
        <dbReference type="ARBA" id="ARBA00002174"/>
    </source>
</evidence>
<gene>
    <name evidence="9" type="primary">aroA</name>
    <name evidence="11" type="ORF">FD27_GL001371</name>
</gene>
<comment type="function">
    <text evidence="1 9">Catalyzes the transfer of the enolpyruvyl moiety of phosphoenolpyruvate (PEP) to the 5-hydroxyl of shikimate-3-phosphate (S3P) to produce enolpyruvyl shikimate-3-phosphate and inorganic phosphate.</text>
</comment>
<feature type="binding site" evidence="9">
    <location>
        <position position="166"/>
    </location>
    <ligand>
        <name>3-phosphoshikimate</name>
        <dbReference type="ChEBI" id="CHEBI:145989"/>
    </ligand>
</feature>
<evidence type="ECO:0000313" key="12">
    <source>
        <dbReference type="Proteomes" id="UP000051445"/>
    </source>
</evidence>
<feature type="binding site" evidence="9">
    <location>
        <position position="23"/>
    </location>
    <ligand>
        <name>3-phosphoshikimate</name>
        <dbReference type="ChEBI" id="CHEBI:145989"/>
    </ligand>
</feature>
<proteinExistence type="inferred from homology"/>
<feature type="binding site" evidence="9">
    <location>
        <position position="341"/>
    </location>
    <ligand>
        <name>3-phosphoshikimate</name>
        <dbReference type="ChEBI" id="CHEBI:145989"/>
    </ligand>
</feature>
<keyword evidence="5 9" id="KW-0028">Amino-acid biosynthesis</keyword>
<organism evidence="11 12">
    <name type="scientific">Limosilactobacillus frumenti DSM 13145</name>
    <dbReference type="NCBI Taxonomy" id="1423746"/>
    <lineage>
        <taxon>Bacteria</taxon>
        <taxon>Bacillati</taxon>
        <taxon>Bacillota</taxon>
        <taxon>Bacilli</taxon>
        <taxon>Lactobacillales</taxon>
        <taxon>Lactobacillaceae</taxon>
        <taxon>Limosilactobacillus</taxon>
    </lineage>
</organism>
<evidence type="ECO:0000256" key="4">
    <source>
        <dbReference type="ARBA" id="ARBA00022490"/>
    </source>
</evidence>
<evidence type="ECO:0000256" key="9">
    <source>
        <dbReference type="HAMAP-Rule" id="MF_00210"/>
    </source>
</evidence>
<sequence>MKELPIANQTGLHGTLTVPGDKSISHRAIMIGSIAEGTTTIHHFLRGNDCLSTLQAFRDLGVQIEDNGDTITVHGKGFAGLHPASHPLDMGNSGTTTRLMMGLLAGSQFTTKLIGDASLSKRPMKRVSEPLKAFGGEVQLTTNGTLPATIVGQQLHGAEYEMKVASAQVKSALIFAALQAKQSSTIVEKLPTRNHTEIMLRQFGAHIRTVAHKIILVEPGSPLIGREITVPGDMSSAAFFLVAATIVPHSKVTLKGVNLNPTRTGIIDILRQMGAKLTIEERFSTGEPSGDITIESSALRPIHLTAKDIPAVIDELPLVALLAACADGQSTIHGAQELRVKETDRIKTVVAELRKLGVQVKELPDGMVIDGRSSWDVQDPQLESYGDHRLGMMDAIAALKADQPLQLAHADAVAVSYPGFFDDLATLLGGTQHDNDLN</sequence>
<comment type="subunit">
    <text evidence="9">Monomer.</text>
</comment>
<dbReference type="FunFam" id="3.65.10.10:FF:000005">
    <property type="entry name" value="3-phosphoshikimate 1-carboxyvinyltransferase"/>
    <property type="match status" value="1"/>
</dbReference>
<dbReference type="GO" id="GO:0009073">
    <property type="term" value="P:aromatic amino acid family biosynthetic process"/>
    <property type="evidence" value="ECO:0007669"/>
    <property type="project" value="UniProtKB-KW"/>
</dbReference>
<keyword evidence="12" id="KW-1185">Reference proteome</keyword>
<feature type="binding site" evidence="9">
    <location>
        <position position="168"/>
    </location>
    <ligand>
        <name>phosphoenolpyruvate</name>
        <dbReference type="ChEBI" id="CHEBI:58702"/>
    </ligand>
</feature>
<dbReference type="PATRIC" id="fig|1423746.3.peg.1400"/>
<comment type="caution">
    <text evidence="9">Lacks conserved residue(s) required for the propagation of feature annotation.</text>
</comment>
<dbReference type="HAMAP" id="MF_00210">
    <property type="entry name" value="EPSP_synth"/>
    <property type="match status" value="1"/>
</dbReference>
<dbReference type="InterPro" id="IPR013792">
    <property type="entry name" value="RNA3'P_cycl/enolpyr_Trfase_a/b"/>
</dbReference>
<dbReference type="CDD" id="cd01556">
    <property type="entry name" value="EPSP_synthase"/>
    <property type="match status" value="1"/>
</dbReference>
<dbReference type="RefSeq" id="WP_057752432.1">
    <property type="nucleotide sequence ID" value="NZ_AZER01000025.1"/>
</dbReference>
<dbReference type="GO" id="GO:0008652">
    <property type="term" value="P:amino acid biosynthetic process"/>
    <property type="evidence" value="ECO:0007669"/>
    <property type="project" value="UniProtKB-KW"/>
</dbReference>
<keyword evidence="7 9" id="KW-0057">Aromatic amino acid biosynthesis</keyword>
<dbReference type="AlphaFoldDB" id="A0A0R1P0S2"/>
<dbReference type="PANTHER" id="PTHR21090:SF5">
    <property type="entry name" value="PENTAFUNCTIONAL AROM POLYPEPTIDE"/>
    <property type="match status" value="1"/>
</dbReference>